<dbReference type="InterPro" id="IPR050695">
    <property type="entry name" value="N-acetylmuramoyl_amidase_3"/>
</dbReference>
<dbReference type="Proteomes" id="UP000294919">
    <property type="component" value="Unassembled WGS sequence"/>
</dbReference>
<dbReference type="GO" id="GO:0008745">
    <property type="term" value="F:N-acetylmuramoyl-L-alanine amidase activity"/>
    <property type="evidence" value="ECO:0007669"/>
    <property type="project" value="InterPro"/>
</dbReference>
<dbReference type="SUPFAM" id="SSF53187">
    <property type="entry name" value="Zn-dependent exopeptidases"/>
    <property type="match status" value="1"/>
</dbReference>
<dbReference type="OrthoDB" id="9794671at2"/>
<protein>
    <submittedName>
        <fullName evidence="3">Stage II sporulation protein D</fullName>
    </submittedName>
</protein>
<dbReference type="InterPro" id="IPR013486">
    <property type="entry name" value="SpoIID/LytB"/>
</dbReference>
<dbReference type="RefSeq" id="WP_132243258.1">
    <property type="nucleotide sequence ID" value="NZ_SLWV01000004.1"/>
</dbReference>
<dbReference type="AlphaFoldDB" id="A0A4R2L0M1"/>
<dbReference type="GO" id="GO:0009253">
    <property type="term" value="P:peptidoglycan catabolic process"/>
    <property type="evidence" value="ECO:0007669"/>
    <property type="project" value="InterPro"/>
</dbReference>
<keyword evidence="4" id="KW-1185">Reference proteome</keyword>
<dbReference type="SMART" id="SM00646">
    <property type="entry name" value="Ami_3"/>
    <property type="match status" value="1"/>
</dbReference>
<dbReference type="Gene3D" id="3.40.630.40">
    <property type="entry name" value="Zn-dependent exopeptidases"/>
    <property type="match status" value="1"/>
</dbReference>
<comment type="caution">
    <text evidence="3">The sequence shown here is derived from an EMBL/GenBank/DDBJ whole genome shotgun (WGS) entry which is preliminary data.</text>
</comment>
<reference evidence="3 4" key="1">
    <citation type="submission" date="2019-03" db="EMBL/GenBank/DDBJ databases">
        <title>Genomic Encyclopedia of Type Strains, Phase IV (KMG-IV): sequencing the most valuable type-strain genomes for metagenomic binning, comparative biology and taxonomic classification.</title>
        <authorList>
            <person name="Goeker M."/>
        </authorList>
    </citation>
    <scope>NUCLEOTIDE SEQUENCE [LARGE SCALE GENOMIC DNA]</scope>
    <source>
        <strain evidence="3 4">DSM 102940</strain>
    </source>
</reference>
<dbReference type="Pfam" id="PF01520">
    <property type="entry name" value="Amidase_3"/>
    <property type="match status" value="1"/>
</dbReference>
<gene>
    <name evidence="3" type="ORF">EV214_104114</name>
</gene>
<dbReference type="NCBIfam" id="TIGR02870">
    <property type="entry name" value="spore_II_D"/>
    <property type="match status" value="1"/>
</dbReference>
<dbReference type="Pfam" id="PF08486">
    <property type="entry name" value="SpoIID"/>
    <property type="match status" value="1"/>
</dbReference>
<dbReference type="GO" id="GO:0030435">
    <property type="term" value="P:sporulation resulting in formation of a cellular spore"/>
    <property type="evidence" value="ECO:0007669"/>
    <property type="project" value="InterPro"/>
</dbReference>
<dbReference type="CDD" id="cd02696">
    <property type="entry name" value="MurNAc-LAA"/>
    <property type="match status" value="1"/>
</dbReference>
<accession>A0A4R2L0M1</accession>
<dbReference type="InterPro" id="IPR002508">
    <property type="entry name" value="MurNAc-LAA_cat"/>
</dbReference>
<dbReference type="NCBIfam" id="TIGR02669">
    <property type="entry name" value="SpoIID_LytB"/>
    <property type="match status" value="1"/>
</dbReference>
<name>A0A4R2L0M1_9FIRM</name>
<evidence type="ECO:0000259" key="2">
    <source>
        <dbReference type="SMART" id="SM00646"/>
    </source>
</evidence>
<proteinExistence type="predicted"/>
<evidence type="ECO:0000256" key="1">
    <source>
        <dbReference type="ARBA" id="ARBA00022801"/>
    </source>
</evidence>
<dbReference type="GO" id="GO:0030288">
    <property type="term" value="C:outer membrane-bounded periplasmic space"/>
    <property type="evidence" value="ECO:0007669"/>
    <property type="project" value="TreeGrafter"/>
</dbReference>
<keyword evidence="1" id="KW-0378">Hydrolase</keyword>
<dbReference type="InterPro" id="IPR014225">
    <property type="entry name" value="Spore_II_D_firmicutes"/>
</dbReference>
<dbReference type="EMBL" id="SLWV01000004">
    <property type="protein sequence ID" value="TCO78727.1"/>
    <property type="molecule type" value="Genomic_DNA"/>
</dbReference>
<dbReference type="PANTHER" id="PTHR30404:SF0">
    <property type="entry name" value="N-ACETYLMURAMOYL-L-ALANINE AMIDASE AMIC"/>
    <property type="match status" value="1"/>
</dbReference>
<sequence length="478" mass="54204">MDDGNILIYVKIYDHIANKVVLEPMPQLIKRMVASQIPISFEIEALKAQSIIARTFIIRNMKFFGGKGCSVHPEADICTDGHCGKFMTEEVFQKKWRSEFKKNWEKLDKAVNETEGKIITMKNKPIDARFHHTCGGATENSENIEGNKTLYLRKVLCEYCRNSPYYKHSLKMTLEEIEEKLNIKILESSPLKGPDIDGIIEDVERDDEGRIVSVKIGGKKLKGTEIMKLLGLNSTRFGWKPITFQIEMQGKGEGLGLCQYGANTMALEGKNAEEILNYYFTGIQIKEFDRPSIKKPLAGKIIVIDAGHGGNNTEDATGPTGLREKDVNLSISLKLAQLLRNAGAQVYETRTKDTYVSLSKRANLAHEVKPHFFLSIHQNFFSNPNISGSEIYHYRGDKEGENLANIILEELWNALGTARRGTKVANFYLFREVRSSVLQIEVAYITNPDEEEKLRDEKFKDQATEAIANALIRYYRYG</sequence>
<evidence type="ECO:0000313" key="4">
    <source>
        <dbReference type="Proteomes" id="UP000294919"/>
    </source>
</evidence>
<evidence type="ECO:0000313" key="3">
    <source>
        <dbReference type="EMBL" id="TCO78727.1"/>
    </source>
</evidence>
<dbReference type="InterPro" id="IPR013693">
    <property type="entry name" value="SpoIID/LytB_N"/>
</dbReference>
<dbReference type="PANTHER" id="PTHR30404">
    <property type="entry name" value="N-ACETYLMURAMOYL-L-ALANINE AMIDASE"/>
    <property type="match status" value="1"/>
</dbReference>
<feature type="domain" description="MurNAc-LAA" evidence="2">
    <location>
        <begin position="362"/>
        <end position="472"/>
    </location>
</feature>
<organism evidence="3 4">
    <name type="scientific">Marinisporobacter balticus</name>
    <dbReference type="NCBI Taxonomy" id="2018667"/>
    <lineage>
        <taxon>Bacteria</taxon>
        <taxon>Bacillati</taxon>
        <taxon>Bacillota</taxon>
        <taxon>Clostridia</taxon>
        <taxon>Peptostreptococcales</taxon>
        <taxon>Thermotaleaceae</taxon>
        <taxon>Marinisporobacter</taxon>
    </lineage>
</organism>